<comment type="caution">
    <text evidence="1">The sequence shown here is derived from an EMBL/GenBank/DDBJ whole genome shotgun (WGS) entry which is preliminary data.</text>
</comment>
<proteinExistence type="predicted"/>
<sequence length="141" mass="16195">MIESKEVTINGVKYIISQFDAVKAIKLQTKLFGLFSLPPDFSGNKEDFFKLLTSIKDDKLFDLLLELVSGDHILVEINDFRVQFDINTHLKAKPFDIWSLAWEVVKINFNLGKLIPENILQSILSTIQSRVPQEQNEENTI</sequence>
<organism evidence="1 2">
    <name type="scientific">Candidatus Magnetoglobus multicellularis str. Araruama</name>
    <dbReference type="NCBI Taxonomy" id="890399"/>
    <lineage>
        <taxon>Bacteria</taxon>
        <taxon>Pseudomonadati</taxon>
        <taxon>Thermodesulfobacteriota</taxon>
        <taxon>Desulfobacteria</taxon>
        <taxon>Desulfobacterales</taxon>
        <taxon>Desulfobacteraceae</taxon>
        <taxon>Candidatus Magnetoglobus</taxon>
    </lineage>
</organism>
<dbReference type="Pfam" id="PF21822">
    <property type="entry name" value="Phage_TAC_15"/>
    <property type="match status" value="1"/>
</dbReference>
<dbReference type="AlphaFoldDB" id="A0A1V1PGE7"/>
<dbReference type="EMBL" id="ATBP01000028">
    <property type="protein sequence ID" value="ETR73981.1"/>
    <property type="molecule type" value="Genomic_DNA"/>
</dbReference>
<gene>
    <name evidence="1" type="ORF">OMM_06616</name>
</gene>
<dbReference type="InterPro" id="IPR049156">
    <property type="entry name" value="Phage_chap_TAC_15-like"/>
</dbReference>
<dbReference type="Proteomes" id="UP000189670">
    <property type="component" value="Unassembled WGS sequence"/>
</dbReference>
<name>A0A1V1PGE7_9BACT</name>
<evidence type="ECO:0000313" key="2">
    <source>
        <dbReference type="Proteomes" id="UP000189670"/>
    </source>
</evidence>
<accession>A0A1V1PGE7</accession>
<protein>
    <submittedName>
        <fullName evidence="1">Uncharacterized protein</fullName>
    </submittedName>
</protein>
<reference evidence="2" key="1">
    <citation type="submission" date="2012-11" db="EMBL/GenBank/DDBJ databases">
        <authorList>
            <person name="Lucero-Rivera Y.E."/>
            <person name="Tovar-Ramirez D."/>
        </authorList>
    </citation>
    <scope>NUCLEOTIDE SEQUENCE [LARGE SCALE GENOMIC DNA]</scope>
    <source>
        <strain evidence="2">Araruama</strain>
    </source>
</reference>
<evidence type="ECO:0000313" key="1">
    <source>
        <dbReference type="EMBL" id="ETR73981.1"/>
    </source>
</evidence>